<keyword evidence="5" id="KW-1185">Reference proteome</keyword>
<sequence length="227" mass="23456">MSGELPSAQQGQALRLRQVCADTASALSACGVGMSVMTAEGVHGMAAASDPATALIEELQFTFGEGPCIDAFAASRPVLVPDLDDGAAARWPVYTPAVIDAGVRAVFAFPLQVGAARLGVLDVFRDRPGPLSRVELGQAFVSADAVVSALLDGQEHSGVPLDEALGGRAELFQAQGMVMVQLGVPLAEALVRMRAHAYATGRPLHDIAADVVARRLRFGLDGAEAAP</sequence>
<dbReference type="InterPro" id="IPR005561">
    <property type="entry name" value="ANTAR"/>
</dbReference>
<dbReference type="SMART" id="SM01012">
    <property type="entry name" value="ANTAR"/>
    <property type="match status" value="1"/>
</dbReference>
<dbReference type="Pfam" id="PF03861">
    <property type="entry name" value="ANTAR"/>
    <property type="match status" value="1"/>
</dbReference>
<protein>
    <submittedName>
        <fullName evidence="4">GAF domain-containing protein</fullName>
    </submittedName>
</protein>
<dbReference type="SUPFAM" id="SSF55781">
    <property type="entry name" value="GAF domain-like"/>
    <property type="match status" value="1"/>
</dbReference>
<dbReference type="InterPro" id="IPR003018">
    <property type="entry name" value="GAF"/>
</dbReference>
<evidence type="ECO:0000313" key="5">
    <source>
        <dbReference type="Proteomes" id="UP001143480"/>
    </source>
</evidence>
<dbReference type="Pfam" id="PF13185">
    <property type="entry name" value="GAF_2"/>
    <property type="match status" value="1"/>
</dbReference>
<dbReference type="GO" id="GO:0003723">
    <property type="term" value="F:RNA binding"/>
    <property type="evidence" value="ECO:0007669"/>
    <property type="project" value="InterPro"/>
</dbReference>
<dbReference type="AlphaFoldDB" id="A0A9W6NNU9"/>
<organism evidence="4 5">
    <name type="scientific">Dactylosporangium matsuzakiense</name>
    <dbReference type="NCBI Taxonomy" id="53360"/>
    <lineage>
        <taxon>Bacteria</taxon>
        <taxon>Bacillati</taxon>
        <taxon>Actinomycetota</taxon>
        <taxon>Actinomycetes</taxon>
        <taxon>Micromonosporales</taxon>
        <taxon>Micromonosporaceae</taxon>
        <taxon>Dactylosporangium</taxon>
    </lineage>
</organism>
<reference evidence="4" key="2">
    <citation type="submission" date="2023-01" db="EMBL/GenBank/DDBJ databases">
        <authorList>
            <person name="Sun Q."/>
            <person name="Evtushenko L."/>
        </authorList>
    </citation>
    <scope>NUCLEOTIDE SEQUENCE</scope>
    <source>
        <strain evidence="4">VKM Ac-1321</strain>
    </source>
</reference>
<dbReference type="InterPro" id="IPR036388">
    <property type="entry name" value="WH-like_DNA-bd_sf"/>
</dbReference>
<feature type="domain" description="ANTAR" evidence="3">
    <location>
        <begin position="151"/>
        <end position="212"/>
    </location>
</feature>
<dbReference type="PIRSF" id="PIRSF036625">
    <property type="entry name" value="GAF_ANTAR"/>
    <property type="match status" value="1"/>
</dbReference>
<dbReference type="InterPro" id="IPR012074">
    <property type="entry name" value="GAF_ANTAR"/>
</dbReference>
<gene>
    <name evidence="4" type="ORF">GCM10017581_051470</name>
</gene>
<dbReference type="Proteomes" id="UP001143480">
    <property type="component" value="Unassembled WGS sequence"/>
</dbReference>
<dbReference type="Gene3D" id="1.10.10.10">
    <property type="entry name" value="Winged helix-like DNA-binding domain superfamily/Winged helix DNA-binding domain"/>
    <property type="match status" value="1"/>
</dbReference>
<dbReference type="EMBL" id="BSFP01000033">
    <property type="protein sequence ID" value="GLL03402.1"/>
    <property type="molecule type" value="Genomic_DNA"/>
</dbReference>
<dbReference type="Gene3D" id="3.30.450.40">
    <property type="match status" value="1"/>
</dbReference>
<accession>A0A9W6NNU9</accession>
<name>A0A9W6NNU9_9ACTN</name>
<evidence type="ECO:0000256" key="1">
    <source>
        <dbReference type="ARBA" id="ARBA00023015"/>
    </source>
</evidence>
<proteinExistence type="predicted"/>
<evidence type="ECO:0000256" key="2">
    <source>
        <dbReference type="ARBA" id="ARBA00023163"/>
    </source>
</evidence>
<keyword evidence="2" id="KW-0804">Transcription</keyword>
<evidence type="ECO:0000259" key="3">
    <source>
        <dbReference type="PROSITE" id="PS50921"/>
    </source>
</evidence>
<comment type="caution">
    <text evidence="4">The sequence shown here is derived from an EMBL/GenBank/DDBJ whole genome shotgun (WGS) entry which is preliminary data.</text>
</comment>
<keyword evidence="1" id="KW-0805">Transcription regulation</keyword>
<dbReference type="PROSITE" id="PS50921">
    <property type="entry name" value="ANTAR"/>
    <property type="match status" value="1"/>
</dbReference>
<evidence type="ECO:0000313" key="4">
    <source>
        <dbReference type="EMBL" id="GLL03402.1"/>
    </source>
</evidence>
<reference evidence="4" key="1">
    <citation type="journal article" date="2014" name="Int. J. Syst. Evol. Microbiol.">
        <title>Complete genome sequence of Corynebacterium casei LMG S-19264T (=DSM 44701T), isolated from a smear-ripened cheese.</title>
        <authorList>
            <consortium name="US DOE Joint Genome Institute (JGI-PGF)"/>
            <person name="Walter F."/>
            <person name="Albersmeier A."/>
            <person name="Kalinowski J."/>
            <person name="Ruckert C."/>
        </authorList>
    </citation>
    <scope>NUCLEOTIDE SEQUENCE</scope>
    <source>
        <strain evidence="4">VKM Ac-1321</strain>
    </source>
</reference>
<dbReference type="InterPro" id="IPR029016">
    <property type="entry name" value="GAF-like_dom_sf"/>
</dbReference>